<dbReference type="AlphaFoldDB" id="A0A7H8N3F3"/>
<accession>A0A7H8N3F3</accession>
<proteinExistence type="predicted"/>
<sequence>MAEHDYQLMNRSRWQRRLDPIVATVLMIGIVYGAFWLFWQLCTSYAGVIANLFD</sequence>
<feature type="transmembrane region" description="Helical" evidence="1">
    <location>
        <begin position="21"/>
        <end position="39"/>
    </location>
</feature>
<keyword evidence="1" id="KW-0812">Transmembrane</keyword>
<protein>
    <submittedName>
        <fullName evidence="2">Uncharacterized protein</fullName>
    </submittedName>
</protein>
<keyword evidence="3" id="KW-1185">Reference proteome</keyword>
<keyword evidence="1" id="KW-0472">Membrane</keyword>
<gene>
    <name evidence="2" type="ORF">HUT08_04670</name>
</gene>
<name>A0A7H8N3F3_9ACTN</name>
<evidence type="ECO:0000313" key="3">
    <source>
        <dbReference type="Proteomes" id="UP000509303"/>
    </source>
</evidence>
<dbReference type="RefSeq" id="WP_176160682.1">
    <property type="nucleotide sequence ID" value="NZ_CP054929.1"/>
</dbReference>
<organism evidence="2 3">
    <name type="scientific">Streptomyces buecherae</name>
    <dbReference type="NCBI Taxonomy" id="2763006"/>
    <lineage>
        <taxon>Bacteria</taxon>
        <taxon>Bacillati</taxon>
        <taxon>Actinomycetota</taxon>
        <taxon>Actinomycetes</taxon>
        <taxon>Kitasatosporales</taxon>
        <taxon>Streptomycetaceae</taxon>
        <taxon>Streptomyces</taxon>
    </lineage>
</organism>
<keyword evidence="1" id="KW-1133">Transmembrane helix</keyword>
<reference evidence="2 3" key="1">
    <citation type="submission" date="2020-06" db="EMBL/GenBank/DDBJ databases">
        <title>Genome mining for natural products.</title>
        <authorList>
            <person name="Zhang B."/>
            <person name="Shi J."/>
            <person name="Ge H."/>
        </authorList>
    </citation>
    <scope>NUCLEOTIDE SEQUENCE [LARGE SCALE GENOMIC DNA]</scope>
    <source>
        <strain evidence="2 3">NA00687</strain>
    </source>
</reference>
<dbReference type="EMBL" id="CP054929">
    <property type="protein sequence ID" value="QKW48950.1"/>
    <property type="molecule type" value="Genomic_DNA"/>
</dbReference>
<evidence type="ECO:0000256" key="1">
    <source>
        <dbReference type="SAM" id="Phobius"/>
    </source>
</evidence>
<evidence type="ECO:0000313" key="2">
    <source>
        <dbReference type="EMBL" id="QKW48950.1"/>
    </source>
</evidence>
<dbReference type="Proteomes" id="UP000509303">
    <property type="component" value="Chromosome"/>
</dbReference>